<sequence length="355" mass="39320">MSLSNTEMMLGDFLSPFNQPCLVADEESLGLLDDYLEVAKNLGSHGFSSNKAKVGYSNWLTVDSLNDATDNSQEDAFSGMDWMVEKMDLKEFDFDTLLSIDDLEATVFPDELTATLEDTCEPFDPSIPESPNKETPLTEEPVIQSPTTPPGADQVAPLTPLLPFPLSPESLISPADHSFSLELGSEVDVLEGDRKTEAQIVLVVIPKCEKEEEVHSDNDSGIGMSPSYLGTPQQSPTTSISSLSDGQSVIALHNSYVRTKPYDIPAEKVVSPKVKGEKRIDKKLKKMEQNKTAATRYRQKKRAEQEALSGECSELEQKNETLRKKADSLSKEIQYLKDLMEEVRKAKNKKVKVPE</sequence>
<gene>
    <name evidence="1" type="primary">ATF4</name>
    <name evidence="1" type="ORF">K3G42_015322</name>
</gene>
<protein>
    <submittedName>
        <fullName evidence="1">Cyclic AMP-dependent transcription factor ATF-4</fullName>
    </submittedName>
</protein>
<dbReference type="EMBL" id="CM037619">
    <property type="protein sequence ID" value="KAH8006932.1"/>
    <property type="molecule type" value="Genomic_DNA"/>
</dbReference>
<proteinExistence type="predicted"/>
<accession>A0ACB8FNV1</accession>
<name>A0ACB8FNV1_9SAUR</name>
<keyword evidence="2" id="KW-1185">Reference proteome</keyword>
<reference evidence="1" key="1">
    <citation type="submission" date="2021-08" db="EMBL/GenBank/DDBJ databases">
        <title>The first chromosome-level gecko genome reveals the dynamic sex chromosomes of Neotropical dwarf geckos (Sphaerodactylidae: Sphaerodactylus).</title>
        <authorList>
            <person name="Pinto B.J."/>
            <person name="Keating S.E."/>
            <person name="Gamble T."/>
        </authorList>
    </citation>
    <scope>NUCLEOTIDE SEQUENCE</scope>
    <source>
        <strain evidence="1">TG3544</strain>
    </source>
</reference>
<evidence type="ECO:0000313" key="1">
    <source>
        <dbReference type="EMBL" id="KAH8006932.1"/>
    </source>
</evidence>
<comment type="caution">
    <text evidence="1">The sequence shown here is derived from an EMBL/GenBank/DDBJ whole genome shotgun (WGS) entry which is preliminary data.</text>
</comment>
<organism evidence="1 2">
    <name type="scientific">Sphaerodactylus townsendi</name>
    <dbReference type="NCBI Taxonomy" id="933632"/>
    <lineage>
        <taxon>Eukaryota</taxon>
        <taxon>Metazoa</taxon>
        <taxon>Chordata</taxon>
        <taxon>Craniata</taxon>
        <taxon>Vertebrata</taxon>
        <taxon>Euteleostomi</taxon>
        <taxon>Lepidosauria</taxon>
        <taxon>Squamata</taxon>
        <taxon>Bifurcata</taxon>
        <taxon>Gekkota</taxon>
        <taxon>Sphaerodactylidae</taxon>
        <taxon>Sphaerodactylus</taxon>
    </lineage>
</organism>
<dbReference type="Proteomes" id="UP000827872">
    <property type="component" value="Linkage Group LG06"/>
</dbReference>
<evidence type="ECO:0000313" key="2">
    <source>
        <dbReference type="Proteomes" id="UP000827872"/>
    </source>
</evidence>